<evidence type="ECO:0000256" key="5">
    <source>
        <dbReference type="ARBA" id="ARBA00022792"/>
    </source>
</evidence>
<dbReference type="GO" id="GO:0006123">
    <property type="term" value="P:mitochondrial electron transport, cytochrome c to oxygen"/>
    <property type="evidence" value="ECO:0007669"/>
    <property type="project" value="InterPro"/>
</dbReference>
<keyword evidence="4" id="KW-0812">Transmembrane</keyword>
<evidence type="ECO:0000313" key="12">
    <source>
        <dbReference type="Ensembl" id="ENSCSEP00000024729.1"/>
    </source>
</evidence>
<reference evidence="12" key="3">
    <citation type="submission" date="2025-09" db="UniProtKB">
        <authorList>
            <consortium name="Ensembl"/>
        </authorList>
    </citation>
    <scope>IDENTIFICATION</scope>
</reference>
<sequence>MSFKHSYLTSLQKVPLVAGRAFSSSARQMRNRVAEAQKRFQEDNGHPVHLKGGTFDLLMYRVTMTLTIAGNTDPHVPSSSAAPDLSIPCCCPHSYLVLLLRDRRRSVTHTDTHSQDRHAA</sequence>
<comment type="similarity">
    <text evidence="3">Belongs to the cytochrome c oxidase VIIa family.</text>
</comment>
<evidence type="ECO:0000256" key="6">
    <source>
        <dbReference type="ARBA" id="ARBA00022946"/>
    </source>
</evidence>
<dbReference type="GO" id="GO:0005743">
    <property type="term" value="C:mitochondrial inner membrane"/>
    <property type="evidence" value="ECO:0007669"/>
    <property type="project" value="UniProtKB-SubCell"/>
</dbReference>
<evidence type="ECO:0000256" key="7">
    <source>
        <dbReference type="ARBA" id="ARBA00022989"/>
    </source>
</evidence>
<accession>A0A3P8WDG0</accession>
<dbReference type="GO" id="GO:0002082">
    <property type="term" value="P:regulation of oxidative phosphorylation"/>
    <property type="evidence" value="ECO:0007669"/>
    <property type="project" value="TreeGrafter"/>
</dbReference>
<keyword evidence="5" id="KW-0999">Mitochondrion inner membrane</keyword>
<evidence type="ECO:0000313" key="13">
    <source>
        <dbReference type="Proteomes" id="UP000265120"/>
    </source>
</evidence>
<comment type="pathway">
    <text evidence="2">Energy metabolism; oxidative phosphorylation.</text>
</comment>
<dbReference type="Ensembl" id="ENSCSET00000025061.1">
    <property type="protein sequence ID" value="ENSCSEP00000024729.1"/>
    <property type="gene ID" value="ENSCSEG00000015748.1"/>
</dbReference>
<dbReference type="SUPFAM" id="SSF81419">
    <property type="entry name" value="Mitochondrial cytochrome c oxidase subunit VIIa"/>
    <property type="match status" value="1"/>
</dbReference>
<organism evidence="12 13">
    <name type="scientific">Cynoglossus semilaevis</name>
    <name type="common">Tongue sole</name>
    <dbReference type="NCBI Taxonomy" id="244447"/>
    <lineage>
        <taxon>Eukaryota</taxon>
        <taxon>Metazoa</taxon>
        <taxon>Chordata</taxon>
        <taxon>Craniata</taxon>
        <taxon>Vertebrata</taxon>
        <taxon>Euteleostomi</taxon>
        <taxon>Actinopterygii</taxon>
        <taxon>Neopterygii</taxon>
        <taxon>Teleostei</taxon>
        <taxon>Neoteleostei</taxon>
        <taxon>Acanthomorphata</taxon>
        <taxon>Carangaria</taxon>
        <taxon>Pleuronectiformes</taxon>
        <taxon>Pleuronectoidei</taxon>
        <taxon>Cynoglossidae</taxon>
        <taxon>Cynoglossinae</taxon>
        <taxon>Cynoglossus</taxon>
    </lineage>
</organism>
<reference evidence="12" key="2">
    <citation type="submission" date="2025-08" db="UniProtKB">
        <authorList>
            <consortium name="Ensembl"/>
        </authorList>
    </citation>
    <scope>IDENTIFICATION</scope>
</reference>
<keyword evidence="6" id="KW-0809">Transit peptide</keyword>
<keyword evidence="8" id="KW-0560">Oxidoreductase</keyword>
<keyword evidence="10" id="KW-0472">Membrane</keyword>
<proteinExistence type="inferred from homology"/>
<dbReference type="InterPro" id="IPR039297">
    <property type="entry name" value="COX7a"/>
</dbReference>
<dbReference type="Gene3D" id="4.10.91.10">
    <property type="entry name" value="Cytochrome c oxidase, subunit VIIa"/>
    <property type="match status" value="1"/>
</dbReference>
<name>A0A3P8WDG0_CYNSE</name>
<dbReference type="Pfam" id="PF02238">
    <property type="entry name" value="COX7a"/>
    <property type="match status" value="1"/>
</dbReference>
<keyword evidence="9" id="KW-0496">Mitochondrion</keyword>
<dbReference type="PANTHER" id="PTHR10510:SF5">
    <property type="entry name" value="CYTOCHROME C OXIDASE SUBUNIT 7A1, MITOCHONDRIAL"/>
    <property type="match status" value="1"/>
</dbReference>
<reference evidence="12 13" key="1">
    <citation type="journal article" date="2014" name="Nat. Genet.">
        <title>Whole-genome sequence of a flatfish provides insights into ZW sex chromosome evolution and adaptation to a benthic lifestyle.</title>
        <authorList>
            <person name="Chen S."/>
            <person name="Zhang G."/>
            <person name="Shao C."/>
            <person name="Huang Q."/>
            <person name="Liu G."/>
            <person name="Zhang P."/>
            <person name="Song W."/>
            <person name="An N."/>
            <person name="Chalopin D."/>
            <person name="Volff J.N."/>
            <person name="Hong Y."/>
            <person name="Li Q."/>
            <person name="Sha Z."/>
            <person name="Zhou H."/>
            <person name="Xie M."/>
            <person name="Yu Q."/>
            <person name="Liu Y."/>
            <person name="Xiang H."/>
            <person name="Wang N."/>
            <person name="Wu K."/>
            <person name="Yang C."/>
            <person name="Zhou Q."/>
            <person name="Liao X."/>
            <person name="Yang L."/>
            <person name="Hu Q."/>
            <person name="Zhang J."/>
            <person name="Meng L."/>
            <person name="Jin L."/>
            <person name="Tian Y."/>
            <person name="Lian J."/>
            <person name="Yang J."/>
            <person name="Miao G."/>
            <person name="Liu S."/>
            <person name="Liang Z."/>
            <person name="Yan F."/>
            <person name="Li Y."/>
            <person name="Sun B."/>
            <person name="Zhang H."/>
            <person name="Zhang J."/>
            <person name="Zhu Y."/>
            <person name="Du M."/>
            <person name="Zhao Y."/>
            <person name="Schartl M."/>
            <person name="Tang Q."/>
            <person name="Wang J."/>
        </authorList>
    </citation>
    <scope>NUCLEOTIDE SEQUENCE</scope>
</reference>
<dbReference type="AlphaFoldDB" id="A0A3P8WDG0"/>
<comment type="subcellular location">
    <subcellularLocation>
        <location evidence="1">Mitochondrion inner membrane</location>
        <topology evidence="1">Single-pass membrane protein</topology>
    </subcellularLocation>
</comment>
<dbReference type="GO" id="GO:0097250">
    <property type="term" value="P:mitochondrial respirasome assembly"/>
    <property type="evidence" value="ECO:0007669"/>
    <property type="project" value="UniProtKB-ARBA"/>
</dbReference>
<evidence type="ECO:0000256" key="3">
    <source>
        <dbReference type="ARBA" id="ARBA00009331"/>
    </source>
</evidence>
<evidence type="ECO:0000256" key="8">
    <source>
        <dbReference type="ARBA" id="ARBA00023002"/>
    </source>
</evidence>
<evidence type="ECO:0000256" key="11">
    <source>
        <dbReference type="ARBA" id="ARBA00040382"/>
    </source>
</evidence>
<keyword evidence="7" id="KW-1133">Transmembrane helix</keyword>
<dbReference type="InterPro" id="IPR036539">
    <property type="entry name" value="Cyt_c_oxidase_su7a_sf"/>
</dbReference>
<dbReference type="InParanoid" id="A0A3P8WDG0"/>
<protein>
    <recommendedName>
        <fullName evidence="11">Cytochrome c oxidase subunit 7A1, mitochondrial</fullName>
    </recommendedName>
</protein>
<keyword evidence="13" id="KW-1185">Reference proteome</keyword>
<dbReference type="GO" id="GO:0016491">
    <property type="term" value="F:oxidoreductase activity"/>
    <property type="evidence" value="ECO:0007669"/>
    <property type="project" value="UniProtKB-KW"/>
</dbReference>
<dbReference type="GeneTree" id="ENSGT00940000175315"/>
<dbReference type="FunFam" id="4.10.91.10:FF:000001">
    <property type="entry name" value="Cytochrome c oxidase subunit 7A1, mitochondrial"/>
    <property type="match status" value="1"/>
</dbReference>
<evidence type="ECO:0000256" key="4">
    <source>
        <dbReference type="ARBA" id="ARBA00022692"/>
    </source>
</evidence>
<evidence type="ECO:0000256" key="9">
    <source>
        <dbReference type="ARBA" id="ARBA00023128"/>
    </source>
</evidence>
<dbReference type="PANTHER" id="PTHR10510">
    <property type="entry name" value="CYTOCHROME C OXIDASE POLYPEPTIDE 7A"/>
    <property type="match status" value="1"/>
</dbReference>
<dbReference type="Proteomes" id="UP000265120">
    <property type="component" value="Chromosome 4"/>
</dbReference>
<dbReference type="InterPro" id="IPR003177">
    <property type="entry name" value="Cytc_oxidase_su7a_met"/>
</dbReference>
<evidence type="ECO:0000256" key="1">
    <source>
        <dbReference type="ARBA" id="ARBA00004434"/>
    </source>
</evidence>
<dbReference type="STRING" id="244447.ENSCSEP00000024729"/>
<evidence type="ECO:0000256" key="2">
    <source>
        <dbReference type="ARBA" id="ARBA00004673"/>
    </source>
</evidence>
<dbReference type="GO" id="GO:0045277">
    <property type="term" value="C:respiratory chain complex IV"/>
    <property type="evidence" value="ECO:0007669"/>
    <property type="project" value="InterPro"/>
</dbReference>
<evidence type="ECO:0000256" key="10">
    <source>
        <dbReference type="ARBA" id="ARBA00023136"/>
    </source>
</evidence>